<name>A0ABV9SVK8_9BACT</name>
<evidence type="ECO:0008006" key="3">
    <source>
        <dbReference type="Google" id="ProtNLM"/>
    </source>
</evidence>
<gene>
    <name evidence="1" type="ORF">ACFPFU_01475</name>
</gene>
<accession>A0ABV9SVK8</accession>
<organism evidence="1 2">
    <name type="scientific">Negadavirga shengliensis</name>
    <dbReference type="NCBI Taxonomy" id="1389218"/>
    <lineage>
        <taxon>Bacteria</taxon>
        <taxon>Pseudomonadati</taxon>
        <taxon>Bacteroidota</taxon>
        <taxon>Cytophagia</taxon>
        <taxon>Cytophagales</taxon>
        <taxon>Cyclobacteriaceae</taxon>
        <taxon>Negadavirga</taxon>
    </lineage>
</organism>
<dbReference type="EMBL" id="JBHSJJ010000001">
    <property type="protein sequence ID" value="MFC4870336.1"/>
    <property type="molecule type" value="Genomic_DNA"/>
</dbReference>
<comment type="caution">
    <text evidence="1">The sequence shown here is derived from an EMBL/GenBank/DDBJ whole genome shotgun (WGS) entry which is preliminary data.</text>
</comment>
<proteinExistence type="predicted"/>
<dbReference type="Proteomes" id="UP001595818">
    <property type="component" value="Unassembled WGS sequence"/>
</dbReference>
<evidence type="ECO:0000313" key="1">
    <source>
        <dbReference type="EMBL" id="MFC4870336.1"/>
    </source>
</evidence>
<dbReference type="RefSeq" id="WP_377060783.1">
    <property type="nucleotide sequence ID" value="NZ_JBHSJJ010000001.1"/>
</dbReference>
<keyword evidence="2" id="KW-1185">Reference proteome</keyword>
<sequence>MLQVWFLAVYFLMASSAENRNVHLVVHEKQIIVKGNTSIGTFSCDYCAKGIKDTLAIGNGGKMDFEIPVGKFSCGNFLLNRDFKKTLQAEVYPKAWVRVRNISPGIRGLRCDLDVNLAGKTFEFKDFELDYENEVLKGSLKLQFDQLGLEPPKRMGGLIAVDRELLLQIQLSTE</sequence>
<evidence type="ECO:0000313" key="2">
    <source>
        <dbReference type="Proteomes" id="UP001595818"/>
    </source>
</evidence>
<reference evidence="2" key="1">
    <citation type="journal article" date="2019" name="Int. J. Syst. Evol. Microbiol.">
        <title>The Global Catalogue of Microorganisms (GCM) 10K type strain sequencing project: providing services to taxonomists for standard genome sequencing and annotation.</title>
        <authorList>
            <consortium name="The Broad Institute Genomics Platform"/>
            <consortium name="The Broad Institute Genome Sequencing Center for Infectious Disease"/>
            <person name="Wu L."/>
            <person name="Ma J."/>
        </authorList>
    </citation>
    <scope>NUCLEOTIDE SEQUENCE [LARGE SCALE GENOMIC DNA]</scope>
    <source>
        <strain evidence="2">CGMCC 4.7466</strain>
    </source>
</reference>
<protein>
    <recommendedName>
        <fullName evidence="3">Lipid/polyisoprenoid-binding YceI-like domain-containing protein</fullName>
    </recommendedName>
</protein>